<dbReference type="Proteomes" id="UP000606786">
    <property type="component" value="Unassembled WGS sequence"/>
</dbReference>
<dbReference type="AlphaFoldDB" id="A0A811VBW3"/>
<feature type="region of interest" description="Disordered" evidence="1">
    <location>
        <begin position="147"/>
        <end position="167"/>
    </location>
</feature>
<dbReference type="OrthoDB" id="10023951at2759"/>
<proteinExistence type="predicted"/>
<dbReference type="EMBL" id="CAJHJT010000056">
    <property type="protein sequence ID" value="CAD7012471.1"/>
    <property type="molecule type" value="Genomic_DNA"/>
</dbReference>
<feature type="compositionally biased region" description="Low complexity" evidence="1">
    <location>
        <begin position="254"/>
        <end position="266"/>
    </location>
</feature>
<feature type="region of interest" description="Disordered" evidence="1">
    <location>
        <begin position="249"/>
        <end position="270"/>
    </location>
</feature>
<gene>
    <name evidence="2" type="ORF">CCAP1982_LOCUS20551</name>
</gene>
<name>A0A811VBW3_CERCA</name>
<accession>A0A811VBW3</accession>
<comment type="caution">
    <text evidence="2">The sequence shown here is derived from an EMBL/GenBank/DDBJ whole genome shotgun (WGS) entry which is preliminary data.</text>
</comment>
<organism evidence="2 3">
    <name type="scientific">Ceratitis capitata</name>
    <name type="common">Mediterranean fruit fly</name>
    <name type="synonym">Tephritis capitata</name>
    <dbReference type="NCBI Taxonomy" id="7213"/>
    <lineage>
        <taxon>Eukaryota</taxon>
        <taxon>Metazoa</taxon>
        <taxon>Ecdysozoa</taxon>
        <taxon>Arthropoda</taxon>
        <taxon>Hexapoda</taxon>
        <taxon>Insecta</taxon>
        <taxon>Pterygota</taxon>
        <taxon>Neoptera</taxon>
        <taxon>Endopterygota</taxon>
        <taxon>Diptera</taxon>
        <taxon>Brachycera</taxon>
        <taxon>Muscomorpha</taxon>
        <taxon>Tephritoidea</taxon>
        <taxon>Tephritidae</taxon>
        <taxon>Ceratitis</taxon>
        <taxon>Ceratitis</taxon>
    </lineage>
</organism>
<keyword evidence="3" id="KW-1185">Reference proteome</keyword>
<sequence>MDRYRSLYKENSSISTPSQHSKTNRELQNANRAKKRREIYENIRRISVSPTPKKAIAAEECIDRIKSQNVLEFENKENKKVEEYKPIVECDEPKVIDQTEANKSRIALVATGKGNSEKSTRQEAYLLRFIQWKEAHKLKKQVLEPKKRPFVSSGGPGGNAFGDSARPVTKETSKVKCKEIATFVPKDHNTFKPPAGLKNTLSKMTSAAKSVINNDRKSFYTVVPTPPRNKQKNSINMKKPLVLTKTPVISNSNKTPATTTKAVTKPSNVNGTKVMKIPSAIKNTDTRTPGDGALSNKPSETGLHILPHLITL</sequence>
<reference evidence="2" key="1">
    <citation type="submission" date="2020-11" db="EMBL/GenBank/DDBJ databases">
        <authorList>
            <person name="Whitehead M."/>
        </authorList>
    </citation>
    <scope>NUCLEOTIDE SEQUENCE</scope>
    <source>
        <strain evidence="2">EGII</strain>
    </source>
</reference>
<feature type="region of interest" description="Disordered" evidence="1">
    <location>
        <begin position="1"/>
        <end position="34"/>
    </location>
</feature>
<evidence type="ECO:0000313" key="2">
    <source>
        <dbReference type="EMBL" id="CAD7012471.1"/>
    </source>
</evidence>
<protein>
    <submittedName>
        <fullName evidence="2">(Mediterranean fruit fly) hypothetical protein</fullName>
    </submittedName>
</protein>
<evidence type="ECO:0000313" key="3">
    <source>
        <dbReference type="Proteomes" id="UP000606786"/>
    </source>
</evidence>
<feature type="compositionally biased region" description="Polar residues" evidence="1">
    <location>
        <begin position="9"/>
        <end position="31"/>
    </location>
</feature>
<evidence type="ECO:0000256" key="1">
    <source>
        <dbReference type="SAM" id="MobiDB-lite"/>
    </source>
</evidence>